<evidence type="ECO:0000313" key="3">
    <source>
        <dbReference type="Proteomes" id="UP000186817"/>
    </source>
</evidence>
<dbReference type="EMBL" id="LSRX01003750">
    <property type="protein sequence ID" value="OLP74424.1"/>
    <property type="molecule type" value="Genomic_DNA"/>
</dbReference>
<proteinExistence type="predicted"/>
<reference evidence="2 3" key="1">
    <citation type="submission" date="2016-02" db="EMBL/GenBank/DDBJ databases">
        <title>Genome analysis of coral dinoflagellate symbionts highlights evolutionary adaptations to a symbiotic lifestyle.</title>
        <authorList>
            <person name="Aranda M."/>
            <person name="Li Y."/>
            <person name="Liew Y.J."/>
            <person name="Baumgarten S."/>
            <person name="Simakov O."/>
            <person name="Wilson M."/>
            <person name="Piel J."/>
            <person name="Ashoor H."/>
            <person name="Bougouffa S."/>
            <person name="Bajic V.B."/>
            <person name="Ryu T."/>
            <person name="Ravasi T."/>
            <person name="Bayer T."/>
            <person name="Micklem G."/>
            <person name="Kim H."/>
            <person name="Bhak J."/>
            <person name="Lajeunesse T.C."/>
            <person name="Voolstra C.R."/>
        </authorList>
    </citation>
    <scope>NUCLEOTIDE SEQUENCE [LARGE SCALE GENOMIC DNA]</scope>
    <source>
        <strain evidence="2 3">CCMP2467</strain>
    </source>
</reference>
<feature type="non-terminal residue" evidence="2">
    <location>
        <position position="56"/>
    </location>
</feature>
<keyword evidence="3" id="KW-1185">Reference proteome</keyword>
<accession>A0A1Q9BUW0</accession>
<feature type="non-terminal residue" evidence="2">
    <location>
        <position position="1"/>
    </location>
</feature>
<evidence type="ECO:0000256" key="1">
    <source>
        <dbReference type="SAM" id="MobiDB-lite"/>
    </source>
</evidence>
<protein>
    <submittedName>
        <fullName evidence="2">Uncharacterized protein</fullName>
    </submittedName>
</protein>
<feature type="compositionally biased region" description="Basic and acidic residues" evidence="1">
    <location>
        <begin position="25"/>
        <end position="38"/>
    </location>
</feature>
<dbReference type="Proteomes" id="UP000186817">
    <property type="component" value="Unassembled WGS sequence"/>
</dbReference>
<feature type="region of interest" description="Disordered" evidence="1">
    <location>
        <begin position="25"/>
        <end position="56"/>
    </location>
</feature>
<sequence>HNSPCREARALCALQRRVQVPTACHADRGDAPGDRSHAGEQVLAGAAALKERNHRP</sequence>
<name>A0A1Q9BUW0_SYMMI</name>
<dbReference type="AlphaFoldDB" id="A0A1Q9BUW0"/>
<comment type="caution">
    <text evidence="2">The sequence shown here is derived from an EMBL/GenBank/DDBJ whole genome shotgun (WGS) entry which is preliminary data.</text>
</comment>
<gene>
    <name evidence="2" type="ORF">AK812_SmicGene46039</name>
</gene>
<evidence type="ECO:0000313" key="2">
    <source>
        <dbReference type="EMBL" id="OLP74424.1"/>
    </source>
</evidence>
<organism evidence="2 3">
    <name type="scientific">Symbiodinium microadriaticum</name>
    <name type="common">Dinoflagellate</name>
    <name type="synonym">Zooxanthella microadriatica</name>
    <dbReference type="NCBI Taxonomy" id="2951"/>
    <lineage>
        <taxon>Eukaryota</taxon>
        <taxon>Sar</taxon>
        <taxon>Alveolata</taxon>
        <taxon>Dinophyceae</taxon>
        <taxon>Suessiales</taxon>
        <taxon>Symbiodiniaceae</taxon>
        <taxon>Symbiodinium</taxon>
    </lineage>
</organism>